<gene>
    <name evidence="3" type="ORF">E5288_WYG013685</name>
</gene>
<dbReference type="PANTHER" id="PTHR13490:SF0">
    <property type="entry name" value="SMALL RIBOSOMAL SUBUNIT PROTEIN MS35"/>
    <property type="match status" value="1"/>
</dbReference>
<accession>A0A6B0QSX1</accession>
<dbReference type="GO" id="GO:0001881">
    <property type="term" value="P:receptor recycling"/>
    <property type="evidence" value="ECO:0007669"/>
    <property type="project" value="InterPro"/>
</dbReference>
<name>A0A6B0QSX1_9CETA</name>
<dbReference type="InterPro" id="IPR019349">
    <property type="entry name" value="Ribosomal_mS35_mit"/>
</dbReference>
<dbReference type="GO" id="GO:0032543">
    <property type="term" value="P:mitochondrial translation"/>
    <property type="evidence" value="ECO:0007669"/>
    <property type="project" value="InterPro"/>
</dbReference>
<evidence type="ECO:0000313" key="3">
    <source>
        <dbReference type="EMBL" id="MXQ80027.1"/>
    </source>
</evidence>
<dbReference type="EMBL" id="VBQZ03000003">
    <property type="protein sequence ID" value="MXQ80027.1"/>
    <property type="molecule type" value="Genomic_DNA"/>
</dbReference>
<feature type="region of interest" description="Disordered" evidence="1">
    <location>
        <begin position="276"/>
        <end position="310"/>
    </location>
</feature>
<keyword evidence="4" id="KW-1185">Reference proteome</keyword>
<feature type="domain" description="Small ribosomal subunit protein mS35 mitochondrial conserved" evidence="2">
    <location>
        <begin position="414"/>
        <end position="485"/>
    </location>
</feature>
<sequence length="573" mass="64099">MGQKPSQQLAPKDKEVLSVCEVVSGAIIHAAQKLKAYLGFEDTLSNLCPDSNTLNEIFLIHFVTFCQEKGADKWLTTTKMTKRQAFLFGADWVWTFWGSDKQIQLQLAVQTLQMASLPPVESDPSNPDSKAEKSFSKKSRFDKLEEFCNLIGEDCLGLCIIFGVPGNPKDIRGVVLDSVKRETTKGHLPGGTAVARFILETEDCISIRELLGNYLRAGPGSPACAVGPQARPLTRSRACPLPLAVLADMAAPSLPAWLALQTRARTLRAFSTAVSPVTGAPRLSPPTTERTSKHERAPRRKALPPRTEKMSVDQDWPSVYPVAAPFKPSAVPLPVRMGYPVKKGVPMAKEGNLELLKIPNFLHLTPVAIKKHCEALKDFCTEWPAALDSDEKCEKHFPIEIDTADYISSGPSIRNPKARVVILRVKLSSLNLDDHAKKKLIKLVGDRYCKSTDVLTIKTDRCPLKRQNYDYAMYLLTVLYHESWKTEEWEKKKTEADMEEYVWKDSASEKNILETLFQIKAAEKNTELSKEELLSTKEVEDYKNSVVSLKNEGDNENTISQYKESVKRLLHLT</sequence>
<dbReference type="GO" id="GO:0005763">
    <property type="term" value="C:mitochondrial small ribosomal subunit"/>
    <property type="evidence" value="ECO:0007669"/>
    <property type="project" value="TreeGrafter"/>
</dbReference>
<dbReference type="AlphaFoldDB" id="A0A6B0QSX1"/>
<organism evidence="3 4">
    <name type="scientific">Bos mutus</name>
    <name type="common">wild yak</name>
    <dbReference type="NCBI Taxonomy" id="72004"/>
    <lineage>
        <taxon>Eukaryota</taxon>
        <taxon>Metazoa</taxon>
        <taxon>Chordata</taxon>
        <taxon>Craniata</taxon>
        <taxon>Vertebrata</taxon>
        <taxon>Euteleostomi</taxon>
        <taxon>Mammalia</taxon>
        <taxon>Eutheria</taxon>
        <taxon>Laurasiatheria</taxon>
        <taxon>Artiodactyla</taxon>
        <taxon>Ruminantia</taxon>
        <taxon>Pecora</taxon>
        <taxon>Bovidae</taxon>
        <taxon>Bovinae</taxon>
        <taxon>Bos</taxon>
    </lineage>
</organism>
<proteinExistence type="predicted"/>
<dbReference type="Pfam" id="PF10213">
    <property type="entry name" value="MRP-S28"/>
    <property type="match status" value="1"/>
</dbReference>
<evidence type="ECO:0000259" key="2">
    <source>
        <dbReference type="Pfam" id="PF10213"/>
    </source>
</evidence>
<dbReference type="InterPro" id="IPR027985">
    <property type="entry name" value="Rab15_effector"/>
</dbReference>
<reference evidence="3" key="1">
    <citation type="submission" date="2019-10" db="EMBL/GenBank/DDBJ databases">
        <title>The sequence and de novo assembly of the wild yak genome.</title>
        <authorList>
            <person name="Liu Y."/>
        </authorList>
    </citation>
    <scope>NUCLEOTIDE SEQUENCE [LARGE SCALE GENOMIC DNA]</scope>
    <source>
        <strain evidence="3">WY2019</strain>
    </source>
</reference>
<evidence type="ECO:0000313" key="4">
    <source>
        <dbReference type="Proteomes" id="UP000322234"/>
    </source>
</evidence>
<dbReference type="Proteomes" id="UP000322234">
    <property type="component" value="Unassembled WGS sequence"/>
</dbReference>
<dbReference type="InterPro" id="IPR039848">
    <property type="entry name" value="Ribosomal_mS35_mt"/>
</dbReference>
<protein>
    <recommendedName>
        <fullName evidence="2">Small ribosomal subunit protein mS35 mitochondrial conserved domain-containing protein</fullName>
    </recommendedName>
</protein>
<evidence type="ECO:0000256" key="1">
    <source>
        <dbReference type="SAM" id="MobiDB-lite"/>
    </source>
</evidence>
<comment type="caution">
    <text evidence="3">The sequence shown here is derived from an EMBL/GenBank/DDBJ whole genome shotgun (WGS) entry which is preliminary data.</text>
</comment>
<dbReference type="GO" id="GO:0003735">
    <property type="term" value="F:structural constituent of ribosome"/>
    <property type="evidence" value="ECO:0007669"/>
    <property type="project" value="InterPro"/>
</dbReference>
<dbReference type="PANTHER" id="PTHR13490">
    <property type="entry name" value="MITOCHONDRIAL 28S RIBOSOMAL PROTEIN S28"/>
    <property type="match status" value="1"/>
</dbReference>
<dbReference type="Pfam" id="PF15208">
    <property type="entry name" value="Rab15_effector"/>
    <property type="match status" value="1"/>
</dbReference>